<evidence type="ECO:0000259" key="8">
    <source>
        <dbReference type="Pfam" id="PF20684"/>
    </source>
</evidence>
<accession>A0A9W9CWA3</accession>
<dbReference type="Proteomes" id="UP001140453">
    <property type="component" value="Unassembled WGS sequence"/>
</dbReference>
<dbReference type="InterPro" id="IPR052337">
    <property type="entry name" value="SAT4-like"/>
</dbReference>
<name>A0A9W9CWA3_9PEZI</name>
<evidence type="ECO:0000256" key="7">
    <source>
        <dbReference type="SAM" id="Phobius"/>
    </source>
</evidence>
<evidence type="ECO:0000256" key="6">
    <source>
        <dbReference type="SAM" id="MobiDB-lite"/>
    </source>
</evidence>
<evidence type="ECO:0000256" key="2">
    <source>
        <dbReference type="ARBA" id="ARBA00022692"/>
    </source>
</evidence>
<keyword evidence="4 7" id="KW-0472">Membrane</keyword>
<comment type="subcellular location">
    <subcellularLocation>
        <location evidence="1">Membrane</location>
        <topology evidence="1">Multi-pass membrane protein</topology>
    </subcellularLocation>
</comment>
<reference evidence="9" key="1">
    <citation type="submission" date="2022-10" db="EMBL/GenBank/DDBJ databases">
        <title>Tapping the CABI collections for fungal endophytes: first genome assemblies for Collariella, Neodidymelliopsis, Ascochyta clinopodiicola, Didymella pomorum, Didymosphaeria variabile, Neocosmospora piperis and Neocucurbitaria cava.</title>
        <authorList>
            <person name="Hill R."/>
        </authorList>
    </citation>
    <scope>NUCLEOTIDE SEQUENCE</scope>
    <source>
        <strain evidence="9">IMI 355082</strain>
    </source>
</reference>
<dbReference type="OrthoDB" id="9976870at2759"/>
<gene>
    <name evidence="9" type="ORF">N0V93_004532</name>
</gene>
<dbReference type="InterPro" id="IPR049326">
    <property type="entry name" value="Rhodopsin_dom_fungi"/>
</dbReference>
<dbReference type="GO" id="GO:0016020">
    <property type="term" value="C:membrane"/>
    <property type="evidence" value="ECO:0007669"/>
    <property type="project" value="UniProtKB-SubCell"/>
</dbReference>
<proteinExistence type="inferred from homology"/>
<evidence type="ECO:0000256" key="1">
    <source>
        <dbReference type="ARBA" id="ARBA00004141"/>
    </source>
</evidence>
<protein>
    <recommendedName>
        <fullName evidence="8">Rhodopsin domain-containing protein</fullName>
    </recommendedName>
</protein>
<evidence type="ECO:0000313" key="10">
    <source>
        <dbReference type="Proteomes" id="UP001140453"/>
    </source>
</evidence>
<sequence length="402" mass="44321">MSWNADIDPTNRIIPPTGLPLAVISTSCVFLVLGLVFTGIRLYIRVVDRLFGLDDWFMAGGCLTYIAAVGVGVAAELMGIGTLDQDLNQWQFEESKRMHTVWLCVYVVPMCLVKASICITLLRIVEARITLRYIVYGLLAVVVLAFIATFVGTLLQCQPIEAQWKPQLVSEGKATCAPIEIFVSLGYIATVAVIIIDTTLVVIPAMVLWDSLMSTQQKLQIFTMLSVGSAASLITIVRIPFVKRYSDTENQHYWIAMIVLCSHIETGIGLIAPSFPHLRRLVMLHMSQNQANTPQPPNTDDIVTIGRFRPSRNLGFGRNSFKNPTDIGISLTTIQANAEPPKTWRNTQGDQCSSDEGELLEDRAGQGIGAVHSYTVEYEYESDRTSSVLEHGKSVGSRSGHI</sequence>
<evidence type="ECO:0000313" key="9">
    <source>
        <dbReference type="EMBL" id="KAJ4390933.1"/>
    </source>
</evidence>
<feature type="transmembrane region" description="Helical" evidence="7">
    <location>
        <begin position="134"/>
        <end position="155"/>
    </location>
</feature>
<keyword evidence="3 7" id="KW-1133">Transmembrane helix</keyword>
<dbReference type="PANTHER" id="PTHR33048">
    <property type="entry name" value="PTH11-LIKE INTEGRAL MEMBRANE PROTEIN (AFU_ORTHOLOGUE AFUA_5G11245)"/>
    <property type="match status" value="1"/>
</dbReference>
<feature type="transmembrane region" description="Helical" evidence="7">
    <location>
        <begin position="100"/>
        <end position="122"/>
    </location>
</feature>
<dbReference type="AlphaFoldDB" id="A0A9W9CWA3"/>
<comment type="caution">
    <text evidence="9">The sequence shown here is derived from an EMBL/GenBank/DDBJ whole genome shotgun (WGS) entry which is preliminary data.</text>
</comment>
<evidence type="ECO:0000256" key="3">
    <source>
        <dbReference type="ARBA" id="ARBA00022989"/>
    </source>
</evidence>
<keyword evidence="10" id="KW-1185">Reference proteome</keyword>
<feature type="transmembrane region" description="Helical" evidence="7">
    <location>
        <begin position="56"/>
        <end position="80"/>
    </location>
</feature>
<feature type="transmembrane region" description="Helical" evidence="7">
    <location>
        <begin position="253"/>
        <end position="275"/>
    </location>
</feature>
<feature type="domain" description="Rhodopsin" evidence="8">
    <location>
        <begin position="40"/>
        <end position="282"/>
    </location>
</feature>
<comment type="similarity">
    <text evidence="5">Belongs to the SAT4 family.</text>
</comment>
<feature type="region of interest" description="Disordered" evidence="6">
    <location>
        <begin position="382"/>
        <end position="402"/>
    </location>
</feature>
<dbReference type="EMBL" id="JAPEVB010000003">
    <property type="protein sequence ID" value="KAJ4390933.1"/>
    <property type="molecule type" value="Genomic_DNA"/>
</dbReference>
<evidence type="ECO:0000256" key="4">
    <source>
        <dbReference type="ARBA" id="ARBA00023136"/>
    </source>
</evidence>
<feature type="transmembrane region" description="Helical" evidence="7">
    <location>
        <begin position="221"/>
        <end position="241"/>
    </location>
</feature>
<dbReference type="PANTHER" id="PTHR33048:SF15">
    <property type="entry name" value="INTEGRAL MEMBRANE PROTEIN"/>
    <property type="match status" value="1"/>
</dbReference>
<evidence type="ECO:0000256" key="5">
    <source>
        <dbReference type="ARBA" id="ARBA00038359"/>
    </source>
</evidence>
<organism evidence="9 10">
    <name type="scientific">Gnomoniopsis smithogilvyi</name>
    <dbReference type="NCBI Taxonomy" id="1191159"/>
    <lineage>
        <taxon>Eukaryota</taxon>
        <taxon>Fungi</taxon>
        <taxon>Dikarya</taxon>
        <taxon>Ascomycota</taxon>
        <taxon>Pezizomycotina</taxon>
        <taxon>Sordariomycetes</taxon>
        <taxon>Sordariomycetidae</taxon>
        <taxon>Diaporthales</taxon>
        <taxon>Gnomoniaceae</taxon>
        <taxon>Gnomoniopsis</taxon>
    </lineage>
</organism>
<feature type="transmembrane region" description="Helical" evidence="7">
    <location>
        <begin position="20"/>
        <end position="44"/>
    </location>
</feature>
<dbReference type="Pfam" id="PF20684">
    <property type="entry name" value="Fung_rhodopsin"/>
    <property type="match status" value="1"/>
</dbReference>
<keyword evidence="2 7" id="KW-0812">Transmembrane</keyword>
<feature type="transmembrane region" description="Helical" evidence="7">
    <location>
        <begin position="187"/>
        <end position="209"/>
    </location>
</feature>